<organism evidence="6 7">
    <name type="scientific">Salipiger bermudensis (strain DSM 26914 / JCM 13377 / KCTC 12554 / HTCC2601)</name>
    <name type="common">Pelagibaca bermudensis</name>
    <dbReference type="NCBI Taxonomy" id="314265"/>
    <lineage>
        <taxon>Bacteria</taxon>
        <taxon>Pseudomonadati</taxon>
        <taxon>Pseudomonadota</taxon>
        <taxon>Alphaproteobacteria</taxon>
        <taxon>Rhodobacterales</taxon>
        <taxon>Roseobacteraceae</taxon>
        <taxon>Salipiger</taxon>
    </lineage>
</organism>
<dbReference type="AlphaFoldDB" id="Q0FTD0"/>
<feature type="coiled-coil region" evidence="2">
    <location>
        <begin position="220"/>
        <end position="254"/>
    </location>
</feature>
<dbReference type="Pfam" id="PF25954">
    <property type="entry name" value="Beta-barrel_RND_2"/>
    <property type="match status" value="1"/>
</dbReference>
<dbReference type="OrthoDB" id="9806939at2"/>
<dbReference type="STRING" id="314265.R2601_26326"/>
<dbReference type="Gene3D" id="2.40.50.100">
    <property type="match status" value="2"/>
</dbReference>
<gene>
    <name evidence="6" type="ORF">R2601_26326</name>
</gene>
<name>Q0FTD0_SALBH</name>
<evidence type="ECO:0000256" key="1">
    <source>
        <dbReference type="ARBA" id="ARBA00009477"/>
    </source>
</evidence>
<reference evidence="6 7" key="1">
    <citation type="journal article" date="2010" name="J. Bacteriol.">
        <title>Genome sequences of Pelagibaca bermudensis HTCC2601T and Maritimibacter alkaliphilus HTCC2654T, the type strains of two marine Roseobacter genera.</title>
        <authorList>
            <person name="Thrash J.C."/>
            <person name="Cho J.C."/>
            <person name="Ferriera S."/>
            <person name="Johnson J."/>
            <person name="Vergin K.L."/>
            <person name="Giovannoni S.J."/>
        </authorList>
    </citation>
    <scope>NUCLEOTIDE SEQUENCE [LARGE SCALE GENOMIC DNA]</scope>
    <source>
        <strain evidence="7">DSM 26914 / JCM 13377 / KCTC 12554 / HTCC2601</strain>
    </source>
</reference>
<comment type="similarity">
    <text evidence="1">Belongs to the membrane fusion protein (MFP) (TC 8.A.1) family.</text>
</comment>
<dbReference type="InterPro" id="IPR058792">
    <property type="entry name" value="Beta-barrel_RND_2"/>
</dbReference>
<feature type="domain" description="CusB-like beta-barrel" evidence="5">
    <location>
        <begin position="292"/>
        <end position="360"/>
    </location>
</feature>
<evidence type="ECO:0000259" key="5">
    <source>
        <dbReference type="Pfam" id="PF25954"/>
    </source>
</evidence>
<dbReference type="Proteomes" id="UP000006230">
    <property type="component" value="Unassembled WGS sequence"/>
</dbReference>
<keyword evidence="2" id="KW-0175">Coiled coil</keyword>
<dbReference type="SUPFAM" id="SSF111369">
    <property type="entry name" value="HlyD-like secretion proteins"/>
    <property type="match status" value="3"/>
</dbReference>
<dbReference type="HOGENOM" id="CLU_018816_0_0_5"/>
<evidence type="ECO:0000313" key="6">
    <source>
        <dbReference type="EMBL" id="EAU47522.1"/>
    </source>
</evidence>
<evidence type="ECO:0000313" key="7">
    <source>
        <dbReference type="Proteomes" id="UP000006230"/>
    </source>
</evidence>
<evidence type="ECO:0000256" key="2">
    <source>
        <dbReference type="SAM" id="Coils"/>
    </source>
</evidence>
<feature type="compositionally biased region" description="Low complexity" evidence="3">
    <location>
        <begin position="38"/>
        <end position="64"/>
    </location>
</feature>
<comment type="caution">
    <text evidence="6">The sequence shown here is derived from an EMBL/GenBank/DDBJ whole genome shotgun (WGS) entry which is preliminary data.</text>
</comment>
<dbReference type="Gene3D" id="2.40.30.170">
    <property type="match status" value="1"/>
</dbReference>
<dbReference type="PANTHER" id="PTHR30469">
    <property type="entry name" value="MULTIDRUG RESISTANCE PROTEIN MDTA"/>
    <property type="match status" value="1"/>
</dbReference>
<keyword evidence="7" id="KW-1185">Reference proteome</keyword>
<dbReference type="RefSeq" id="WP_007801005.1">
    <property type="nucleotide sequence ID" value="NZ_DS022276.1"/>
</dbReference>
<dbReference type="InterPro" id="IPR058625">
    <property type="entry name" value="MdtA-like_BSH"/>
</dbReference>
<dbReference type="Pfam" id="PF25917">
    <property type="entry name" value="BSH_RND"/>
    <property type="match status" value="1"/>
</dbReference>
<dbReference type="EMBL" id="AATQ01000006">
    <property type="protein sequence ID" value="EAU47522.1"/>
    <property type="molecule type" value="Genomic_DNA"/>
</dbReference>
<dbReference type="PANTHER" id="PTHR30469:SF29">
    <property type="entry name" value="BLR2860 PROTEIN"/>
    <property type="match status" value="1"/>
</dbReference>
<feature type="coiled-coil region" evidence="2">
    <location>
        <begin position="140"/>
        <end position="188"/>
    </location>
</feature>
<sequence length="441" mass="45674">MRIISILTALVVMAVLYGVVIERDRLLGFARDIAPAESAAASDGPASADGPQATDVTATDPAAASMPSEDGAVAVIARHSTAQEIDDAVLLRGQSQAFREVDVLSEATGRVISEPLPKGSAVTAGQLLCELDPGTSGASLAEAEAALAEAQAQRPQVEARVPEAQAALAQAEAQLEEAQITLTAAEKLSESGYSSRTTLASARAGQRAAEAGVRSAEAGLKSADSGIDSLEAQIESARAAVARARTEVENLSITAPFAGVLEDDTAELGALMTVGTRCATVLQLDPIRLVGYVPEADVSRVIPGANAGARLVGEQQVMGKVTFIARRADETTRTFRVDITLPNPDLAIRAGQTAEIAIEADGAMAHLLPQSALTLDDDGRLGIRSVAADGAAQFLPVSVLRDTRSGIWVSGLPERVDVITVGQEYVTDGVPVRPSFEEVVQ</sequence>
<dbReference type="eggNOG" id="COG0845">
    <property type="taxonomic scope" value="Bacteria"/>
</dbReference>
<dbReference type="InterPro" id="IPR006143">
    <property type="entry name" value="RND_pump_MFP"/>
</dbReference>
<dbReference type="NCBIfam" id="TIGR01730">
    <property type="entry name" value="RND_mfp"/>
    <property type="match status" value="1"/>
</dbReference>
<proteinExistence type="inferred from homology"/>
<evidence type="ECO:0000256" key="3">
    <source>
        <dbReference type="SAM" id="MobiDB-lite"/>
    </source>
</evidence>
<dbReference type="Gene3D" id="2.40.420.20">
    <property type="match status" value="1"/>
</dbReference>
<dbReference type="Gene3D" id="1.10.287.470">
    <property type="entry name" value="Helix hairpin bin"/>
    <property type="match status" value="3"/>
</dbReference>
<evidence type="ECO:0000259" key="4">
    <source>
        <dbReference type="Pfam" id="PF25917"/>
    </source>
</evidence>
<protein>
    <submittedName>
        <fullName evidence="6">Efflux transporter, RND family, MFP subunit</fullName>
    </submittedName>
</protein>
<dbReference type="GO" id="GO:0015562">
    <property type="term" value="F:efflux transmembrane transporter activity"/>
    <property type="evidence" value="ECO:0007669"/>
    <property type="project" value="TreeGrafter"/>
</dbReference>
<feature type="domain" description="Multidrug resistance protein MdtA-like barrel-sandwich hybrid" evidence="4">
    <location>
        <begin position="99"/>
        <end position="282"/>
    </location>
</feature>
<accession>Q0FTD0</accession>
<feature type="region of interest" description="Disordered" evidence="3">
    <location>
        <begin position="38"/>
        <end position="67"/>
    </location>
</feature>
<dbReference type="GO" id="GO:1990281">
    <property type="term" value="C:efflux pump complex"/>
    <property type="evidence" value="ECO:0007669"/>
    <property type="project" value="TreeGrafter"/>
</dbReference>